<evidence type="ECO:0000313" key="4">
    <source>
        <dbReference type="EMBL" id="KAJ7633060.1"/>
    </source>
</evidence>
<reference evidence="4" key="1">
    <citation type="submission" date="2023-03" db="EMBL/GenBank/DDBJ databases">
        <title>Massive genome expansion in bonnet fungi (Mycena s.s.) driven by repeated elements and novel gene families across ecological guilds.</title>
        <authorList>
            <consortium name="Lawrence Berkeley National Laboratory"/>
            <person name="Harder C.B."/>
            <person name="Miyauchi S."/>
            <person name="Viragh M."/>
            <person name="Kuo A."/>
            <person name="Thoen E."/>
            <person name="Andreopoulos B."/>
            <person name="Lu D."/>
            <person name="Skrede I."/>
            <person name="Drula E."/>
            <person name="Henrissat B."/>
            <person name="Morin E."/>
            <person name="Kohler A."/>
            <person name="Barry K."/>
            <person name="LaButti K."/>
            <person name="Morin E."/>
            <person name="Salamov A."/>
            <person name="Lipzen A."/>
            <person name="Mereny Z."/>
            <person name="Hegedus B."/>
            <person name="Baldrian P."/>
            <person name="Stursova M."/>
            <person name="Weitz H."/>
            <person name="Taylor A."/>
            <person name="Grigoriev I.V."/>
            <person name="Nagy L.G."/>
            <person name="Martin F."/>
            <person name="Kauserud H."/>
        </authorList>
    </citation>
    <scope>NUCLEOTIDE SEQUENCE</scope>
    <source>
        <strain evidence="4">9284</strain>
    </source>
</reference>
<proteinExistence type="predicted"/>
<dbReference type="InterPro" id="IPR013078">
    <property type="entry name" value="His_Pase_superF_clade-1"/>
</dbReference>
<dbReference type="InterPro" id="IPR001345">
    <property type="entry name" value="PG/BPGM_mutase_AS"/>
</dbReference>
<keyword evidence="1" id="KW-0378">Hydrolase</keyword>
<dbReference type="GO" id="GO:0004331">
    <property type="term" value="F:fructose-2,6-bisphosphate 2-phosphatase activity"/>
    <property type="evidence" value="ECO:0007669"/>
    <property type="project" value="TreeGrafter"/>
</dbReference>
<dbReference type="InterPro" id="IPR051695">
    <property type="entry name" value="Phosphoglycerate_Mutase"/>
</dbReference>
<feature type="binding site" evidence="3">
    <location>
        <position position="63"/>
    </location>
    <ligand>
        <name>substrate</name>
    </ligand>
</feature>
<sequence length="225" mass="24571">MTEPAVRVYVVRHGETRENREEIIQGQMDTDLNDVGLRQVGRVADALRSTVHFDAAYSSDLKRAFQTGEMILAHREDIQIRAEQDLRERCFGDLEGQKRGADFKAALALSTTAESADAFSARAVGWWKKAILQRTLGMPAQAEAYNVLVTSHGAFIATLLHGLVGSGKVKCGPGVEIGRVPNTSVTIVEVERDGLGTVVQFGDYGHLTRKMEGEMVDNVDQVGSV</sequence>
<feature type="active site" description="Proton donor/acceptor" evidence="2">
    <location>
        <position position="88"/>
    </location>
</feature>
<evidence type="ECO:0000313" key="5">
    <source>
        <dbReference type="Proteomes" id="UP001221142"/>
    </source>
</evidence>
<evidence type="ECO:0000256" key="3">
    <source>
        <dbReference type="PIRSR" id="PIRSR613078-2"/>
    </source>
</evidence>
<dbReference type="GO" id="GO:0005829">
    <property type="term" value="C:cytosol"/>
    <property type="evidence" value="ECO:0007669"/>
    <property type="project" value="TreeGrafter"/>
</dbReference>
<dbReference type="SMART" id="SM00855">
    <property type="entry name" value="PGAM"/>
    <property type="match status" value="1"/>
</dbReference>
<dbReference type="GO" id="GO:0045820">
    <property type="term" value="P:negative regulation of glycolytic process"/>
    <property type="evidence" value="ECO:0007669"/>
    <property type="project" value="TreeGrafter"/>
</dbReference>
<keyword evidence="5" id="KW-1185">Reference proteome</keyword>
<dbReference type="Proteomes" id="UP001221142">
    <property type="component" value="Unassembled WGS sequence"/>
</dbReference>
<evidence type="ECO:0000256" key="2">
    <source>
        <dbReference type="PIRSR" id="PIRSR613078-1"/>
    </source>
</evidence>
<dbReference type="EMBL" id="JARKIF010000008">
    <property type="protein sequence ID" value="KAJ7633060.1"/>
    <property type="molecule type" value="Genomic_DNA"/>
</dbReference>
<dbReference type="SUPFAM" id="SSF53254">
    <property type="entry name" value="Phosphoglycerate mutase-like"/>
    <property type="match status" value="1"/>
</dbReference>
<dbReference type="CDD" id="cd07067">
    <property type="entry name" value="HP_PGM_like"/>
    <property type="match status" value="1"/>
</dbReference>
<comment type="caution">
    <text evidence="4">The sequence shown here is derived from an EMBL/GenBank/DDBJ whole genome shotgun (WGS) entry which is preliminary data.</text>
</comment>
<dbReference type="InterPro" id="IPR029033">
    <property type="entry name" value="His_PPase_superfam"/>
</dbReference>
<dbReference type="PANTHER" id="PTHR46517:SF1">
    <property type="entry name" value="FRUCTOSE-2,6-BISPHOSPHATASE TIGAR"/>
    <property type="match status" value="1"/>
</dbReference>
<dbReference type="PROSITE" id="PS00175">
    <property type="entry name" value="PG_MUTASE"/>
    <property type="match status" value="1"/>
</dbReference>
<dbReference type="Pfam" id="PF00300">
    <property type="entry name" value="His_Phos_1"/>
    <property type="match status" value="1"/>
</dbReference>
<protein>
    <submittedName>
        <fullName evidence="4">Histidine phosphatase superfamily</fullName>
    </submittedName>
</protein>
<feature type="binding site" evidence="3">
    <location>
        <begin position="12"/>
        <end position="19"/>
    </location>
    <ligand>
        <name>substrate</name>
    </ligand>
</feature>
<dbReference type="PANTHER" id="PTHR46517">
    <property type="entry name" value="FRUCTOSE-2,6-BISPHOSPHATASE TIGAR"/>
    <property type="match status" value="1"/>
</dbReference>
<name>A0AAD7BYS1_9AGAR</name>
<feature type="active site" description="Tele-phosphohistidine intermediate" evidence="2">
    <location>
        <position position="13"/>
    </location>
</feature>
<evidence type="ECO:0000256" key="1">
    <source>
        <dbReference type="ARBA" id="ARBA00022801"/>
    </source>
</evidence>
<dbReference type="Gene3D" id="3.40.50.1240">
    <property type="entry name" value="Phosphoglycerate mutase-like"/>
    <property type="match status" value="1"/>
</dbReference>
<dbReference type="AlphaFoldDB" id="A0AAD7BYS1"/>
<gene>
    <name evidence="4" type="ORF">FB45DRAFT_914279</name>
</gene>
<accession>A0AAD7BYS1</accession>
<organism evidence="4 5">
    <name type="scientific">Roridomyces roridus</name>
    <dbReference type="NCBI Taxonomy" id="1738132"/>
    <lineage>
        <taxon>Eukaryota</taxon>
        <taxon>Fungi</taxon>
        <taxon>Dikarya</taxon>
        <taxon>Basidiomycota</taxon>
        <taxon>Agaricomycotina</taxon>
        <taxon>Agaricomycetes</taxon>
        <taxon>Agaricomycetidae</taxon>
        <taxon>Agaricales</taxon>
        <taxon>Marasmiineae</taxon>
        <taxon>Mycenaceae</taxon>
        <taxon>Roridomyces</taxon>
    </lineage>
</organism>
<dbReference type="GO" id="GO:0043456">
    <property type="term" value="P:regulation of pentose-phosphate shunt"/>
    <property type="evidence" value="ECO:0007669"/>
    <property type="project" value="TreeGrafter"/>
</dbReference>